<dbReference type="AlphaFoldDB" id="A0A1E7NE93"/>
<reference evidence="4" key="4">
    <citation type="submission" date="2016-08" db="EMBL/GenBank/DDBJ databases">
        <title>Sequencing, Assembly and Comparative Genomics of S. aureofaciens ATCC 10762.</title>
        <authorList>
            <person name="Gradnigo J.S."/>
            <person name="Johnson N."/>
            <person name="Somerville G.A."/>
        </authorList>
    </citation>
    <scope>NUCLEOTIDE SEQUENCE [LARGE SCALE GENOMIC DNA]</scope>
    <source>
        <strain evidence="4">ATCC 10762</strain>
    </source>
</reference>
<reference evidence="3" key="5">
    <citation type="submission" date="2020-09" db="EMBL/GenBank/DDBJ databases">
        <authorList>
            <person name="Sun Q."/>
            <person name="Ohkuma M."/>
        </authorList>
    </citation>
    <scope>NUCLEOTIDE SEQUENCE</scope>
    <source>
        <strain evidence="3">JCM 4434</strain>
    </source>
</reference>
<accession>A0A1E7NE93</accession>
<dbReference type="Proteomes" id="UP000610124">
    <property type="component" value="Unassembled WGS sequence"/>
</dbReference>
<evidence type="ECO:0000313" key="4">
    <source>
        <dbReference type="EMBL" id="OEV39017.1"/>
    </source>
</evidence>
<keyword evidence="5" id="KW-1185">Reference proteome</keyword>
<dbReference type="EMBL" id="BMUB01000022">
    <property type="protein sequence ID" value="GGU99553.1"/>
    <property type="molecule type" value="Genomic_DNA"/>
</dbReference>
<feature type="signal peptide" evidence="2">
    <location>
        <begin position="1"/>
        <end position="16"/>
    </location>
</feature>
<dbReference type="KEGG" id="kau:B6264_30370"/>
<evidence type="ECO:0000313" key="3">
    <source>
        <dbReference type="EMBL" id="GGU99553.1"/>
    </source>
</evidence>
<evidence type="ECO:0000256" key="2">
    <source>
        <dbReference type="SAM" id="SignalP"/>
    </source>
</evidence>
<dbReference type="EMBL" id="JPRF03000002">
    <property type="protein sequence ID" value="OEV39017.1"/>
    <property type="molecule type" value="Genomic_DNA"/>
</dbReference>
<gene>
    <name evidence="3" type="ORF">GCM10010502_62550</name>
    <name evidence="4" type="ORF">HS99_0018100</name>
</gene>
<evidence type="ECO:0000256" key="1">
    <source>
        <dbReference type="SAM" id="MobiDB-lite"/>
    </source>
</evidence>
<dbReference type="OrthoDB" id="4140583at2"/>
<protein>
    <submittedName>
        <fullName evidence="4">Uncharacterized protein</fullName>
    </submittedName>
</protein>
<dbReference type="GeneID" id="97489196"/>
<comment type="caution">
    <text evidence="4">The sequence shown here is derived from an EMBL/GenBank/DDBJ whole genome shotgun (WGS) entry which is preliminary data.</text>
</comment>
<dbReference type="RefSeq" id="WP_030557398.1">
    <property type="nucleotide sequence ID" value="NZ_BMUB01000022.1"/>
</dbReference>
<organism evidence="4 5">
    <name type="scientific">Kitasatospora aureofaciens</name>
    <name type="common">Streptomyces aureofaciens</name>
    <dbReference type="NCBI Taxonomy" id="1894"/>
    <lineage>
        <taxon>Bacteria</taxon>
        <taxon>Bacillati</taxon>
        <taxon>Actinomycetota</taxon>
        <taxon>Actinomycetes</taxon>
        <taxon>Kitasatosporales</taxon>
        <taxon>Streptomycetaceae</taxon>
        <taxon>Kitasatospora</taxon>
    </lineage>
</organism>
<reference evidence="3" key="1">
    <citation type="journal article" date="2014" name="Int. J. Syst. Evol. Microbiol.">
        <title>Complete genome sequence of Corynebacterium casei LMG S-19264T (=DSM 44701T), isolated from a smear-ripened cheese.</title>
        <authorList>
            <consortium name="US DOE Joint Genome Institute (JGI-PGF)"/>
            <person name="Walter F."/>
            <person name="Albersmeier A."/>
            <person name="Kalinowski J."/>
            <person name="Ruckert C."/>
        </authorList>
    </citation>
    <scope>NUCLEOTIDE SEQUENCE</scope>
    <source>
        <strain evidence="3">JCM 4434</strain>
    </source>
</reference>
<reference evidence="4 5" key="2">
    <citation type="submission" date="2014-07" db="EMBL/GenBank/DDBJ databases">
        <authorList>
            <person name="Zhang J.E."/>
            <person name="Yang H."/>
            <person name="Guo J."/>
            <person name="Deng Z."/>
            <person name="Luo H."/>
            <person name="Luo M."/>
            <person name="Zhao B."/>
        </authorList>
    </citation>
    <scope>NUCLEOTIDE SEQUENCE [LARGE SCALE GENOMIC DNA]</scope>
    <source>
        <strain evidence="4">ATCC 10762</strain>
        <strain evidence="5">ATCC 10762 / DSM 40127 / CCM 3239 / JCM 4008 / LMG 5968 / NBRC 12843 / NCIMB 8234 / A-377</strain>
    </source>
</reference>
<reference evidence="5" key="3">
    <citation type="submission" date="2016-08" db="EMBL/GenBank/DDBJ databases">
        <title>Sequencing, assembly and comparative genomics of S. aureofaciens ATCC 10762.</title>
        <authorList>
            <person name="Gradnigo J.S."/>
            <person name="Johnson N."/>
            <person name="Somerville G.A."/>
        </authorList>
    </citation>
    <scope>NUCLEOTIDE SEQUENCE [LARGE SCALE GENOMIC DNA]</scope>
    <source>
        <strain evidence="5">ATCC 10762 / DSM 40127 / CCM 3239 / JCM 4008 / LMG 5968 / NBRC 12843 / NCIMB 8234 / A-377</strain>
    </source>
</reference>
<keyword evidence="2" id="KW-0732">Signal</keyword>
<feature type="region of interest" description="Disordered" evidence="1">
    <location>
        <begin position="211"/>
        <end position="237"/>
    </location>
</feature>
<evidence type="ECO:0000313" key="5">
    <source>
        <dbReference type="Proteomes" id="UP000037395"/>
    </source>
</evidence>
<sequence length="237" mass="25155">MKRIALLTAAAGTALAAAGITLHLRRQAIPGPVPDETADRWGELPCPPLRESVGHLHDWLASGDWTDPADVLQALQEQAPAHLLGDLVRDLATDLRAAGHPGLALQMDEAEQLLRRAADVLGEVDYGDNGSPCPDEPHDANCAGGCGGTGEVMEVMTWDDQGDGIFVPVHQEPVDCPVGRYHHVHGEACECGGSGYTFEGGYRHRCLATLPPAPRPLPDDDPWASAAPYPNADDYPG</sequence>
<feature type="chain" id="PRO_5038294952" evidence="2">
    <location>
        <begin position="17"/>
        <end position="237"/>
    </location>
</feature>
<name>A0A1E7NE93_KITAU</name>
<dbReference type="Proteomes" id="UP000037395">
    <property type="component" value="Unassembled WGS sequence"/>
</dbReference>
<accession>A0A8H9LQW9</accession>
<proteinExistence type="predicted"/>